<reference evidence="2" key="1">
    <citation type="submission" date="2022-12" db="EMBL/GenBank/DDBJ databases">
        <authorList>
            <person name="Petersen C."/>
        </authorList>
    </citation>
    <scope>NUCLEOTIDE SEQUENCE</scope>
    <source>
        <strain evidence="2">IBT 15544</strain>
    </source>
</reference>
<keyword evidence="3" id="KW-1185">Reference proteome</keyword>
<accession>A0A9W9J7D9</accession>
<protein>
    <submittedName>
        <fullName evidence="2">Uncharacterized protein</fullName>
    </submittedName>
</protein>
<evidence type="ECO:0000313" key="3">
    <source>
        <dbReference type="Proteomes" id="UP001150904"/>
    </source>
</evidence>
<feature type="compositionally biased region" description="Low complexity" evidence="1">
    <location>
        <begin position="58"/>
        <end position="67"/>
    </location>
</feature>
<dbReference type="GeneID" id="83184491"/>
<sequence>MTPSSMIMDDTSWDDPVVPINITIDSSIDVFGNNNTVILPSASSPKGITPSSTDSDDSMSSATATSAQRGRAAKIGHPAAVIIAALKQAGGLTDDLGRTRPIQIGINSGIKIDGKNNTVCTGERQPRRIFAYSSPVVIGEKRCAESEPPAPGPPAKHRR</sequence>
<organism evidence="2 3">
    <name type="scientific">Penicillium cinerascens</name>
    <dbReference type="NCBI Taxonomy" id="70096"/>
    <lineage>
        <taxon>Eukaryota</taxon>
        <taxon>Fungi</taxon>
        <taxon>Dikarya</taxon>
        <taxon>Ascomycota</taxon>
        <taxon>Pezizomycotina</taxon>
        <taxon>Eurotiomycetes</taxon>
        <taxon>Eurotiomycetidae</taxon>
        <taxon>Eurotiales</taxon>
        <taxon>Aspergillaceae</taxon>
        <taxon>Penicillium</taxon>
    </lineage>
</organism>
<gene>
    <name evidence="2" type="ORF">N7498_010134</name>
</gene>
<dbReference type="OrthoDB" id="5409271at2759"/>
<reference evidence="2" key="2">
    <citation type="journal article" date="2023" name="IMA Fungus">
        <title>Comparative genomic study of the Penicillium genus elucidates a diverse pangenome and 15 lateral gene transfer events.</title>
        <authorList>
            <person name="Petersen C."/>
            <person name="Sorensen T."/>
            <person name="Nielsen M.R."/>
            <person name="Sondergaard T.E."/>
            <person name="Sorensen J.L."/>
            <person name="Fitzpatrick D.A."/>
            <person name="Frisvad J.C."/>
            <person name="Nielsen K.L."/>
        </authorList>
    </citation>
    <scope>NUCLEOTIDE SEQUENCE</scope>
    <source>
        <strain evidence="2">IBT 15544</strain>
    </source>
</reference>
<evidence type="ECO:0000256" key="1">
    <source>
        <dbReference type="SAM" id="MobiDB-lite"/>
    </source>
</evidence>
<dbReference type="RefSeq" id="XP_058304089.1">
    <property type="nucleotide sequence ID" value="XM_058457190.1"/>
</dbReference>
<dbReference type="AlphaFoldDB" id="A0A9W9J7D9"/>
<comment type="caution">
    <text evidence="2">The sequence shown here is derived from an EMBL/GenBank/DDBJ whole genome shotgun (WGS) entry which is preliminary data.</text>
</comment>
<name>A0A9W9J7D9_9EURO</name>
<proteinExistence type="predicted"/>
<dbReference type="Proteomes" id="UP001150904">
    <property type="component" value="Unassembled WGS sequence"/>
</dbReference>
<feature type="region of interest" description="Disordered" evidence="1">
    <location>
        <begin position="39"/>
        <end position="71"/>
    </location>
</feature>
<dbReference type="EMBL" id="JAPQKR010000016">
    <property type="protein sequence ID" value="KAJ5191149.1"/>
    <property type="molecule type" value="Genomic_DNA"/>
</dbReference>
<feature type="compositionally biased region" description="Polar residues" evidence="1">
    <location>
        <begin position="39"/>
        <end position="50"/>
    </location>
</feature>
<evidence type="ECO:0000313" key="2">
    <source>
        <dbReference type="EMBL" id="KAJ5191149.1"/>
    </source>
</evidence>